<protein>
    <submittedName>
        <fullName evidence="2">M24 family metallopeptidase</fullName>
    </submittedName>
</protein>
<evidence type="ECO:0000313" key="3">
    <source>
        <dbReference type="Proteomes" id="UP001597034"/>
    </source>
</evidence>
<keyword evidence="3" id="KW-1185">Reference proteome</keyword>
<dbReference type="PANTHER" id="PTHR46112">
    <property type="entry name" value="AMINOPEPTIDASE"/>
    <property type="match status" value="1"/>
</dbReference>
<dbReference type="Proteomes" id="UP001597034">
    <property type="component" value="Unassembled WGS sequence"/>
</dbReference>
<dbReference type="RefSeq" id="WP_256398601.1">
    <property type="nucleotide sequence ID" value="NZ_JANHJR010000001.1"/>
</dbReference>
<proteinExistence type="predicted"/>
<dbReference type="EMBL" id="JBHUDO010000002">
    <property type="protein sequence ID" value="MFD1645876.1"/>
    <property type="molecule type" value="Genomic_DNA"/>
</dbReference>
<accession>A0ABD6DHU2</accession>
<comment type="caution">
    <text evidence="2">The sequence shown here is derived from an EMBL/GenBank/DDBJ whole genome shotgun (WGS) entry which is preliminary data.</text>
</comment>
<dbReference type="PANTHER" id="PTHR46112:SF2">
    <property type="entry name" value="XAA-PRO AMINOPEPTIDASE P-RELATED"/>
    <property type="match status" value="1"/>
</dbReference>
<dbReference type="SUPFAM" id="SSF55920">
    <property type="entry name" value="Creatinase/aminopeptidase"/>
    <property type="match status" value="1"/>
</dbReference>
<evidence type="ECO:0000313" key="2">
    <source>
        <dbReference type="EMBL" id="MFD1645876.1"/>
    </source>
</evidence>
<sequence length="361" mass="38326">MPVSGTKLARLDAFLDERGLESVWFARPNSFAWLVGGDNVVDRAGDIGVAAVGYDGTGLRVVTNDIEADRLADEELDGVPVESFPWHAGDLAAAVADRAATPAAADFDVPGFAAVDASALRQPLTAADVERYRELGSDVAAAVEAVCRDCSRSDTERAVAGRLRGELAARGVDSPVVLVGGERRAQSYRHYTPTDASLDGYALVSVTATRGGLAASCTRTVAFDEPDWLAERHDAAARVETTALAATQAVGRDGGTAGDVFAEIRAAYDAVGYPDEWRNHHQGGAAGFAGREWIATPESEARVHLPQGYAWNPTVRGAKSEDTVLVTADGFEVLTRTDDWPTRDHDAVGHEVCLSRPDPLR</sequence>
<dbReference type="InterPro" id="IPR050659">
    <property type="entry name" value="Peptidase_M24B"/>
</dbReference>
<feature type="domain" description="Peptidase M24" evidence="1">
    <location>
        <begin position="131"/>
        <end position="327"/>
    </location>
</feature>
<dbReference type="Gene3D" id="3.90.230.10">
    <property type="entry name" value="Creatinase/methionine aminopeptidase superfamily"/>
    <property type="match status" value="1"/>
</dbReference>
<dbReference type="InterPro" id="IPR000994">
    <property type="entry name" value="Pept_M24"/>
</dbReference>
<dbReference type="Pfam" id="PF00557">
    <property type="entry name" value="Peptidase_M24"/>
    <property type="match status" value="1"/>
</dbReference>
<evidence type="ECO:0000259" key="1">
    <source>
        <dbReference type="Pfam" id="PF00557"/>
    </source>
</evidence>
<dbReference type="CDD" id="cd01066">
    <property type="entry name" value="APP_MetAP"/>
    <property type="match status" value="1"/>
</dbReference>
<name>A0ABD6DHU2_9EURY</name>
<gene>
    <name evidence="2" type="ORF">ACFSBL_09285</name>
</gene>
<dbReference type="InterPro" id="IPR036005">
    <property type="entry name" value="Creatinase/aminopeptidase-like"/>
</dbReference>
<reference evidence="2 3" key="1">
    <citation type="journal article" date="2019" name="Int. J. Syst. Evol. Microbiol.">
        <title>The Global Catalogue of Microorganisms (GCM) 10K type strain sequencing project: providing services to taxonomists for standard genome sequencing and annotation.</title>
        <authorList>
            <consortium name="The Broad Institute Genomics Platform"/>
            <consortium name="The Broad Institute Genome Sequencing Center for Infectious Disease"/>
            <person name="Wu L."/>
            <person name="Ma J."/>
        </authorList>
    </citation>
    <scope>NUCLEOTIDE SEQUENCE [LARGE SCALE GENOMIC DNA]</scope>
    <source>
        <strain evidence="2 3">CGMCC 1.10390</strain>
    </source>
</reference>
<dbReference type="AlphaFoldDB" id="A0ABD6DHU2"/>
<organism evidence="2 3">
    <name type="scientific">Haloarchaeobius litoreus</name>
    <dbReference type="NCBI Taxonomy" id="755306"/>
    <lineage>
        <taxon>Archaea</taxon>
        <taxon>Methanobacteriati</taxon>
        <taxon>Methanobacteriota</taxon>
        <taxon>Stenosarchaea group</taxon>
        <taxon>Halobacteria</taxon>
        <taxon>Halobacteriales</taxon>
        <taxon>Halorubellaceae</taxon>
        <taxon>Haloarchaeobius</taxon>
    </lineage>
</organism>